<evidence type="ECO:0000256" key="3">
    <source>
        <dbReference type="SAM" id="MobiDB-lite"/>
    </source>
</evidence>
<reference evidence="5 6" key="1">
    <citation type="submission" date="2024-04" db="EMBL/GenBank/DDBJ databases">
        <authorList>
            <person name="Fracassetti M."/>
        </authorList>
    </citation>
    <scope>NUCLEOTIDE SEQUENCE [LARGE SCALE GENOMIC DNA]</scope>
</reference>
<keyword evidence="1 2" id="KW-0103">Bromodomain</keyword>
<dbReference type="PRINTS" id="PR00503">
    <property type="entry name" value="BROMODOMAIN"/>
</dbReference>
<dbReference type="Pfam" id="PF00439">
    <property type="entry name" value="Bromodomain"/>
    <property type="match status" value="1"/>
</dbReference>
<evidence type="ECO:0000259" key="4">
    <source>
        <dbReference type="PROSITE" id="PS50014"/>
    </source>
</evidence>
<name>A0AAV2CDV1_9ROSI</name>
<proteinExistence type="predicted"/>
<dbReference type="Gene3D" id="1.20.920.10">
    <property type="entry name" value="Bromodomain-like"/>
    <property type="match status" value="1"/>
</dbReference>
<evidence type="ECO:0000313" key="6">
    <source>
        <dbReference type="Proteomes" id="UP001497516"/>
    </source>
</evidence>
<dbReference type="EMBL" id="OZ034813">
    <property type="protein sequence ID" value="CAL1354197.1"/>
    <property type="molecule type" value="Genomic_DNA"/>
</dbReference>
<accession>A0AAV2CDV1</accession>
<dbReference type="SMART" id="SM00297">
    <property type="entry name" value="BROMO"/>
    <property type="match status" value="1"/>
</dbReference>
<feature type="region of interest" description="Disordered" evidence="3">
    <location>
        <begin position="1"/>
        <end position="140"/>
    </location>
</feature>
<dbReference type="PROSITE" id="PS50014">
    <property type="entry name" value="BROMODOMAIN_2"/>
    <property type="match status" value="1"/>
</dbReference>
<dbReference type="InterPro" id="IPR036427">
    <property type="entry name" value="Bromodomain-like_sf"/>
</dbReference>
<evidence type="ECO:0000256" key="1">
    <source>
        <dbReference type="ARBA" id="ARBA00023117"/>
    </source>
</evidence>
<organism evidence="5 6">
    <name type="scientific">Linum trigynum</name>
    <dbReference type="NCBI Taxonomy" id="586398"/>
    <lineage>
        <taxon>Eukaryota</taxon>
        <taxon>Viridiplantae</taxon>
        <taxon>Streptophyta</taxon>
        <taxon>Embryophyta</taxon>
        <taxon>Tracheophyta</taxon>
        <taxon>Spermatophyta</taxon>
        <taxon>Magnoliopsida</taxon>
        <taxon>eudicotyledons</taxon>
        <taxon>Gunneridae</taxon>
        <taxon>Pentapetalae</taxon>
        <taxon>rosids</taxon>
        <taxon>fabids</taxon>
        <taxon>Malpighiales</taxon>
        <taxon>Linaceae</taxon>
        <taxon>Linum</taxon>
    </lineage>
</organism>
<dbReference type="PANTHER" id="PTHR22881:SF42">
    <property type="entry name" value="DNA-BINDING BROMODOMAIN-CONTAINING PROTEIN"/>
    <property type="match status" value="1"/>
</dbReference>
<dbReference type="PANTHER" id="PTHR22881">
    <property type="entry name" value="BROMODOMAIN CONTAINING PROTEIN"/>
    <property type="match status" value="1"/>
</dbReference>
<feature type="compositionally biased region" description="Acidic residues" evidence="3">
    <location>
        <begin position="105"/>
        <end position="119"/>
    </location>
</feature>
<sequence length="397" mass="43495">MGQIEKPKKKGRPSKADLARRSSSNAFLPPSGPLIRSDAGASAAGMPVHRAHARGGATAAASSLSFEDGDEDGEGKPLKKWRISGGRGGESETEADGSEDKNLGNDDEEDDNNDQEEKEADDKGLPDSVPGTPSDRLDSYPLPDKKVLYLVLHKLQKKDTCGVCSELVDLEELPNYLDVVDHPMDFATVRKKLGNSSYSTLEQFESDILLICSNVMKYNSSDTIYHKQARGIQELAQKKFEKLRVDIERSEIERKFEQKMKSNFSAKKQMKKPLSRATLEHVGSDFSSGATLANAGEVQNGPNGVLSGACERPCNMDALVEGSLSLVDNTNLEKLEELSSGKGPWPKMGKRLSVLDDNRRAIYNISSQSVERPDTIFTTFEDELEQLVAVGLHAEYS</sequence>
<gene>
    <name evidence="5" type="ORF">LTRI10_LOCUS2032</name>
</gene>
<evidence type="ECO:0000313" key="5">
    <source>
        <dbReference type="EMBL" id="CAL1354197.1"/>
    </source>
</evidence>
<evidence type="ECO:0000256" key="2">
    <source>
        <dbReference type="PROSITE-ProRule" id="PRU00035"/>
    </source>
</evidence>
<dbReference type="InterPro" id="IPR001487">
    <property type="entry name" value="Bromodomain"/>
</dbReference>
<dbReference type="InterPro" id="IPR051831">
    <property type="entry name" value="Bromodomain_contain_prot"/>
</dbReference>
<feature type="domain" description="Bromo" evidence="4">
    <location>
        <begin position="166"/>
        <end position="226"/>
    </location>
</feature>
<protein>
    <recommendedName>
        <fullName evidence="4">Bromo domain-containing protein</fullName>
    </recommendedName>
</protein>
<feature type="compositionally biased region" description="Low complexity" evidence="3">
    <location>
        <begin position="54"/>
        <end position="63"/>
    </location>
</feature>
<dbReference type="AlphaFoldDB" id="A0AAV2CDV1"/>
<dbReference type="SUPFAM" id="SSF47370">
    <property type="entry name" value="Bromodomain"/>
    <property type="match status" value="1"/>
</dbReference>
<dbReference type="Proteomes" id="UP001497516">
    <property type="component" value="Chromosome 1"/>
</dbReference>
<keyword evidence="6" id="KW-1185">Reference proteome</keyword>